<dbReference type="AlphaFoldDB" id="A0A915LQ68"/>
<keyword evidence="2" id="KW-1185">Reference proteome</keyword>
<accession>A0A915LQ68</accession>
<evidence type="ECO:0000313" key="3">
    <source>
        <dbReference type="WBParaSite" id="scaffold1654_cov189.g3430"/>
    </source>
</evidence>
<feature type="region of interest" description="Disordered" evidence="1">
    <location>
        <begin position="1"/>
        <end position="33"/>
    </location>
</feature>
<evidence type="ECO:0000256" key="1">
    <source>
        <dbReference type="SAM" id="MobiDB-lite"/>
    </source>
</evidence>
<proteinExistence type="predicted"/>
<feature type="compositionally biased region" description="Acidic residues" evidence="1">
    <location>
        <begin position="1"/>
        <end position="13"/>
    </location>
</feature>
<name>A0A915LQ68_MELJA</name>
<sequence length="119" mass="14443">MDNIHEEEEENNDLTDHTTEKNEEVQQQKNDHITNTNLIYEKEIYLLIQQINLMNKKFQLIENKEGVKEKKKKNKGKAKFDEPKDQGWVPAWFPAWSTHKNVYFQLYNYHNSKLHLLYH</sequence>
<reference evidence="3" key="1">
    <citation type="submission" date="2022-11" db="UniProtKB">
        <authorList>
            <consortium name="WormBaseParasite"/>
        </authorList>
    </citation>
    <scope>IDENTIFICATION</scope>
</reference>
<dbReference type="WBParaSite" id="scaffold1654_cov189.g3430">
    <property type="protein sequence ID" value="scaffold1654_cov189.g3430"/>
    <property type="gene ID" value="scaffold1654_cov189.g3430"/>
</dbReference>
<feature type="compositionally biased region" description="Basic and acidic residues" evidence="1">
    <location>
        <begin position="14"/>
        <end position="32"/>
    </location>
</feature>
<evidence type="ECO:0000313" key="2">
    <source>
        <dbReference type="Proteomes" id="UP000887561"/>
    </source>
</evidence>
<protein>
    <submittedName>
        <fullName evidence="3">Uncharacterized protein</fullName>
    </submittedName>
</protein>
<organism evidence="2 3">
    <name type="scientific">Meloidogyne javanica</name>
    <name type="common">Root-knot nematode worm</name>
    <dbReference type="NCBI Taxonomy" id="6303"/>
    <lineage>
        <taxon>Eukaryota</taxon>
        <taxon>Metazoa</taxon>
        <taxon>Ecdysozoa</taxon>
        <taxon>Nematoda</taxon>
        <taxon>Chromadorea</taxon>
        <taxon>Rhabditida</taxon>
        <taxon>Tylenchina</taxon>
        <taxon>Tylenchomorpha</taxon>
        <taxon>Tylenchoidea</taxon>
        <taxon>Meloidogynidae</taxon>
        <taxon>Meloidogyninae</taxon>
        <taxon>Meloidogyne</taxon>
        <taxon>Meloidogyne incognita group</taxon>
    </lineage>
</organism>
<dbReference type="Proteomes" id="UP000887561">
    <property type="component" value="Unplaced"/>
</dbReference>